<sequence>MLRDLTSLPDAVRGIRWDGLALVADGPARPALRGRGWPLPGGAPALGVPAREALALPHAPGRHPDVSR</sequence>
<comment type="caution">
    <text evidence="1">The sequence shown here is derived from an EMBL/GenBank/DDBJ whole genome shotgun (WGS) entry which is preliminary data.</text>
</comment>
<dbReference type="EMBL" id="BHXC01000007">
    <property type="protein sequence ID" value="GCB94579.1"/>
    <property type="molecule type" value="Genomic_DNA"/>
</dbReference>
<accession>A0A401RAA3</accession>
<evidence type="ECO:0000313" key="1">
    <source>
        <dbReference type="EMBL" id="GCB94579.1"/>
    </source>
</evidence>
<name>A0A401RAA3_STRNR</name>
<dbReference type="Proteomes" id="UP000288351">
    <property type="component" value="Unassembled WGS sequence"/>
</dbReference>
<reference evidence="1 2" key="1">
    <citation type="journal article" date="2019" name="Microbiol. Resour. Announc.">
        <title>Draft Genome Sequence of the Most Traditional epsilon-Poly-l-Lysine Producer, Streptomyces albulus NBRC14147.</title>
        <authorList>
            <person name="Yamanaka K."/>
            <person name="Hamano Y."/>
        </authorList>
    </citation>
    <scope>NUCLEOTIDE SEQUENCE [LARGE SCALE GENOMIC DNA]</scope>
    <source>
        <strain evidence="1 2">NBRC 14147</strain>
    </source>
</reference>
<dbReference type="RefSeq" id="WP_016572839.1">
    <property type="nucleotide sequence ID" value="NZ_BHXC01000007.1"/>
</dbReference>
<dbReference type="AlphaFoldDB" id="A0A401RAA3"/>
<proteinExistence type="predicted"/>
<gene>
    <name evidence="1" type="ORF">SALB_07379</name>
</gene>
<organism evidence="1 2">
    <name type="scientific">Streptomyces noursei</name>
    <name type="common">Streptomyces albulus</name>
    <dbReference type="NCBI Taxonomy" id="1971"/>
    <lineage>
        <taxon>Bacteria</taxon>
        <taxon>Bacillati</taxon>
        <taxon>Actinomycetota</taxon>
        <taxon>Actinomycetes</taxon>
        <taxon>Kitasatosporales</taxon>
        <taxon>Streptomycetaceae</taxon>
        <taxon>Streptomyces</taxon>
    </lineage>
</organism>
<evidence type="ECO:0000313" key="2">
    <source>
        <dbReference type="Proteomes" id="UP000288351"/>
    </source>
</evidence>
<protein>
    <submittedName>
        <fullName evidence="1">Uncharacterized protein</fullName>
    </submittedName>
</protein>